<accession>A0A328Q0R8</accession>
<dbReference type="SUPFAM" id="SSF53146">
    <property type="entry name" value="Nitrogenase accessory factor-like"/>
    <property type="match status" value="1"/>
</dbReference>
<dbReference type="PANTHER" id="PTHR33937:SF2">
    <property type="entry name" value="DINITROGENASE IRON-MOLYBDENUM COFACTOR BIOSYNTHESIS DOMAIN-CONTAINING PROTEIN"/>
    <property type="match status" value="1"/>
</dbReference>
<reference evidence="2 3" key="1">
    <citation type="submission" date="2017-05" db="EMBL/GenBank/DDBJ databases">
        <title>Host range expansion of the Methanosphaera genus to humans and monogastric animals involves recent and extensive reduction in genome content.</title>
        <authorList>
            <person name="Hoedt E.C."/>
            <person name="Volmer J.G."/>
            <person name="Parks D.H."/>
            <person name="Rosewarne C.P."/>
            <person name="Denman S.E."/>
            <person name="Mcsweeney C.S."/>
            <person name="O Cuiv P."/>
            <person name="Hugenholtz P."/>
            <person name="Tyson G.W."/>
            <person name="Morrison M."/>
        </authorList>
    </citation>
    <scope>NUCLEOTIDE SEQUENCE [LARGE SCALE GENOMIC DNA]</scope>
    <source>
        <strain evidence="2 3">PA5</strain>
    </source>
</reference>
<dbReference type="GeneID" id="3856128"/>
<organism evidence="2 3">
    <name type="scientific">Methanosphaera stadtmanae</name>
    <dbReference type="NCBI Taxonomy" id="2317"/>
    <lineage>
        <taxon>Archaea</taxon>
        <taxon>Methanobacteriati</taxon>
        <taxon>Methanobacteriota</taxon>
        <taxon>Methanomada group</taxon>
        <taxon>Methanobacteria</taxon>
        <taxon>Methanobacteriales</taxon>
        <taxon>Methanobacteriaceae</taxon>
        <taxon>Methanosphaera</taxon>
    </lineage>
</organism>
<proteinExistence type="predicted"/>
<dbReference type="AlphaFoldDB" id="A0A328Q0R8"/>
<dbReference type="RefSeq" id="WP_011406871.1">
    <property type="nucleotide sequence ID" value="NZ_CATZXA010000112.1"/>
</dbReference>
<dbReference type="EMBL" id="NGJK01000081">
    <property type="protein sequence ID" value="RAP02594.1"/>
    <property type="molecule type" value="Genomic_DNA"/>
</dbReference>
<name>A0A328Q0R8_9EURY</name>
<protein>
    <recommendedName>
        <fullName evidence="1">Dinitrogenase iron-molybdenum cofactor biosynthesis domain-containing protein</fullName>
    </recommendedName>
</protein>
<dbReference type="InterPro" id="IPR051840">
    <property type="entry name" value="NifX/NifY_domain"/>
</dbReference>
<comment type="caution">
    <text evidence="2">The sequence shown here is derived from an EMBL/GenBank/DDBJ whole genome shotgun (WGS) entry which is preliminary data.</text>
</comment>
<dbReference type="Gene3D" id="3.30.420.130">
    <property type="entry name" value="Dinitrogenase iron-molybdenum cofactor biosynthesis domain"/>
    <property type="match status" value="1"/>
</dbReference>
<dbReference type="PANTHER" id="PTHR33937">
    <property type="entry name" value="IRON-MOLYBDENUM PROTEIN-RELATED-RELATED"/>
    <property type="match status" value="1"/>
</dbReference>
<sequence>MKKIAIAVKENGKKVEHFGICEYFIIYDYDEQTHNVAYKDVIFSSKSHDKNSEEWEKSADAIDGCDILICEKIGLVAKTEVKKRGIKILEDEGNTEDLLDKFIKIETNKNNIKLP</sequence>
<evidence type="ECO:0000259" key="1">
    <source>
        <dbReference type="Pfam" id="PF02579"/>
    </source>
</evidence>
<dbReference type="InterPro" id="IPR003731">
    <property type="entry name" value="Di-Nase_FeMo-co_biosynth"/>
</dbReference>
<evidence type="ECO:0000313" key="2">
    <source>
        <dbReference type="EMBL" id="RAP02594.1"/>
    </source>
</evidence>
<dbReference type="Proteomes" id="UP000248557">
    <property type="component" value="Unassembled WGS sequence"/>
</dbReference>
<dbReference type="CDD" id="cd00562">
    <property type="entry name" value="NifX_NifB"/>
    <property type="match status" value="1"/>
</dbReference>
<gene>
    <name evidence="2" type="ORF">CA615_06445</name>
</gene>
<evidence type="ECO:0000313" key="3">
    <source>
        <dbReference type="Proteomes" id="UP000248557"/>
    </source>
</evidence>
<dbReference type="Pfam" id="PF02579">
    <property type="entry name" value="Nitro_FeMo-Co"/>
    <property type="match status" value="1"/>
</dbReference>
<feature type="domain" description="Dinitrogenase iron-molybdenum cofactor biosynthesis" evidence="1">
    <location>
        <begin position="16"/>
        <end position="104"/>
    </location>
</feature>
<dbReference type="InterPro" id="IPR036105">
    <property type="entry name" value="DiNase_FeMo-co_biosyn_sf"/>
</dbReference>